<reference evidence="2 3" key="1">
    <citation type="submission" date="2014-04" db="EMBL/GenBank/DDBJ databases">
        <title>Evolutionary Origins and Diversification of the Mycorrhizal Mutualists.</title>
        <authorList>
            <consortium name="DOE Joint Genome Institute"/>
            <consortium name="Mycorrhizal Genomics Consortium"/>
            <person name="Kohler A."/>
            <person name="Kuo A."/>
            <person name="Nagy L.G."/>
            <person name="Floudas D."/>
            <person name="Copeland A."/>
            <person name="Barry K.W."/>
            <person name="Cichocki N."/>
            <person name="Veneault-Fourrey C."/>
            <person name="LaButti K."/>
            <person name="Lindquist E.A."/>
            <person name="Lipzen A."/>
            <person name="Lundell T."/>
            <person name="Morin E."/>
            <person name="Murat C."/>
            <person name="Riley R."/>
            <person name="Ohm R."/>
            <person name="Sun H."/>
            <person name="Tunlid A."/>
            <person name="Henrissat B."/>
            <person name="Grigoriev I.V."/>
            <person name="Hibbett D.S."/>
            <person name="Martin F."/>
        </authorList>
    </citation>
    <scope>NUCLEOTIDE SEQUENCE [LARGE SCALE GENOMIC DNA]</scope>
    <source>
        <strain evidence="2 3">FD-317 M1</strain>
    </source>
</reference>
<evidence type="ECO:0000313" key="2">
    <source>
        <dbReference type="EMBL" id="KIK62674.1"/>
    </source>
</evidence>
<evidence type="ECO:0000313" key="3">
    <source>
        <dbReference type="Proteomes" id="UP000053593"/>
    </source>
</evidence>
<proteinExistence type="predicted"/>
<evidence type="ECO:0000256" key="1">
    <source>
        <dbReference type="SAM" id="SignalP"/>
    </source>
</evidence>
<gene>
    <name evidence="2" type="ORF">GYMLUDRAFT_57964</name>
</gene>
<dbReference type="AlphaFoldDB" id="A0A0D0CIY0"/>
<keyword evidence="1" id="KW-0732">Signal</keyword>
<name>A0A0D0CIY0_9AGAR</name>
<feature type="chain" id="PRO_5002207967" evidence="1">
    <location>
        <begin position="23"/>
        <end position="245"/>
    </location>
</feature>
<feature type="signal peptide" evidence="1">
    <location>
        <begin position="1"/>
        <end position="22"/>
    </location>
</feature>
<protein>
    <submittedName>
        <fullName evidence="2">Uncharacterized protein</fullName>
    </submittedName>
</protein>
<sequence length="245" mass="27325">MATCMAALPRSLLLSLFPPSACVRVMNGTYIDRDCLLPFLILYYHQLDLEMLSEADKCYIDTLKPSLIVKFKNYSDRWFGSSWLLFPSLFLQFITSFKIFMHQIRSFQSSTVGKAQFYSNHSGAVKIRAQRSKDSSSSWVKVLKANTQAPSAISIAMHDVAAANISLDVNESLSNVRGGLSVLQKPIRSMASAQQVLNNPIYLSALNHDDPSQDDSALIQLIWVRASSKVHEGLEIPASKHARLI</sequence>
<dbReference type="Proteomes" id="UP000053593">
    <property type="component" value="Unassembled WGS sequence"/>
</dbReference>
<accession>A0A0D0CIY0</accession>
<dbReference type="EMBL" id="KN834766">
    <property type="protein sequence ID" value="KIK62674.1"/>
    <property type="molecule type" value="Genomic_DNA"/>
</dbReference>
<organism evidence="2 3">
    <name type="scientific">Collybiopsis luxurians FD-317 M1</name>
    <dbReference type="NCBI Taxonomy" id="944289"/>
    <lineage>
        <taxon>Eukaryota</taxon>
        <taxon>Fungi</taxon>
        <taxon>Dikarya</taxon>
        <taxon>Basidiomycota</taxon>
        <taxon>Agaricomycotina</taxon>
        <taxon>Agaricomycetes</taxon>
        <taxon>Agaricomycetidae</taxon>
        <taxon>Agaricales</taxon>
        <taxon>Marasmiineae</taxon>
        <taxon>Omphalotaceae</taxon>
        <taxon>Collybiopsis</taxon>
        <taxon>Collybiopsis luxurians</taxon>
    </lineage>
</organism>
<dbReference type="HOGENOM" id="CLU_1133685_0_0_1"/>
<keyword evidence="3" id="KW-1185">Reference proteome</keyword>